<dbReference type="STRING" id="1035707.SAMN05216552_10548"/>
<proteinExistence type="predicted"/>
<evidence type="ECO:0000313" key="3">
    <source>
        <dbReference type="Proteomes" id="UP000199391"/>
    </source>
</evidence>
<keyword evidence="3" id="KW-1185">Reference proteome</keyword>
<evidence type="ECO:0000313" key="2">
    <source>
        <dbReference type="EMBL" id="SFV16627.1"/>
    </source>
</evidence>
<gene>
    <name evidence="2" type="ORF">SAMN05216552_10548</name>
</gene>
<organism evidence="2 3">
    <name type="scientific">Pseudoduganella namucuonensis</name>
    <dbReference type="NCBI Taxonomy" id="1035707"/>
    <lineage>
        <taxon>Bacteria</taxon>
        <taxon>Pseudomonadati</taxon>
        <taxon>Pseudomonadota</taxon>
        <taxon>Betaproteobacteria</taxon>
        <taxon>Burkholderiales</taxon>
        <taxon>Oxalobacteraceae</taxon>
        <taxon>Telluria group</taxon>
        <taxon>Pseudoduganella</taxon>
    </lineage>
</organism>
<dbReference type="AlphaFoldDB" id="A0A1I7M433"/>
<dbReference type="OrthoDB" id="8759078at2"/>
<accession>A0A1I7M433</accession>
<dbReference type="Proteomes" id="UP000199391">
    <property type="component" value="Unassembled WGS sequence"/>
</dbReference>
<dbReference type="EMBL" id="FPBO01000054">
    <property type="protein sequence ID" value="SFV16627.1"/>
    <property type="molecule type" value="Genomic_DNA"/>
</dbReference>
<feature type="region of interest" description="Disordered" evidence="1">
    <location>
        <begin position="17"/>
        <end position="43"/>
    </location>
</feature>
<name>A0A1I7M433_9BURK</name>
<reference evidence="3" key="1">
    <citation type="submission" date="2016-10" db="EMBL/GenBank/DDBJ databases">
        <authorList>
            <person name="Varghese N."/>
            <person name="Submissions S."/>
        </authorList>
    </citation>
    <scope>NUCLEOTIDE SEQUENCE [LARGE SCALE GENOMIC DNA]</scope>
    <source>
        <strain evidence="3">CGMCC 1.11014</strain>
    </source>
</reference>
<dbReference type="RefSeq" id="WP_093560950.1">
    <property type="nucleotide sequence ID" value="NZ_FPBO01000054.1"/>
</dbReference>
<evidence type="ECO:0000256" key="1">
    <source>
        <dbReference type="SAM" id="MobiDB-lite"/>
    </source>
</evidence>
<feature type="compositionally biased region" description="Basic and acidic residues" evidence="1">
    <location>
        <begin position="34"/>
        <end position="43"/>
    </location>
</feature>
<protein>
    <submittedName>
        <fullName evidence="2">Uncharacterized protein</fullName>
    </submittedName>
</protein>
<sequence length="127" mass="13545">MAKLSPVNQLVTAIQSQLTGRVAQGRPRKPAGKGGDKAARRDGYAPAGLPELIELRVAQIAPDDPNRGRKAFRVFLEAVLLSHFGAGLANDARFYQMLDDVQDAMEADPASGALVEEAIGHLLSRQG</sequence>